<dbReference type="PROSITE" id="PS51257">
    <property type="entry name" value="PROKAR_LIPOPROTEIN"/>
    <property type="match status" value="1"/>
</dbReference>
<organism evidence="11 12">
    <name type="scientific">Aquabacterium olei</name>
    <dbReference type="NCBI Taxonomy" id="1296669"/>
    <lineage>
        <taxon>Bacteria</taxon>
        <taxon>Pseudomonadati</taxon>
        <taxon>Pseudomonadota</taxon>
        <taxon>Betaproteobacteria</taxon>
        <taxon>Burkholderiales</taxon>
        <taxon>Aquabacterium</taxon>
    </lineage>
</organism>
<dbReference type="Pfam" id="PF04999">
    <property type="entry name" value="FtsL"/>
    <property type="match status" value="1"/>
</dbReference>
<keyword evidence="4 8" id="KW-0812">Transmembrane</keyword>
<accession>A0A2U8FUD3</accession>
<comment type="subcellular location">
    <subcellularLocation>
        <location evidence="8">Cell inner membrane</location>
        <topology evidence="8">Single-pass type II membrane protein</topology>
    </subcellularLocation>
    <subcellularLocation>
        <location evidence="1">Cell membrane</location>
        <topology evidence="1">Single-pass type II membrane protein</topology>
    </subcellularLocation>
    <text evidence="8">Localizes to the division septum where it forms a ring structure.</text>
</comment>
<evidence type="ECO:0000256" key="1">
    <source>
        <dbReference type="ARBA" id="ARBA00004401"/>
    </source>
</evidence>
<reference evidence="11 12" key="1">
    <citation type="submission" date="2018-05" db="EMBL/GenBank/DDBJ databases">
        <title>complete genome sequence of Aquabacterium olei NBRC 110486.</title>
        <authorList>
            <person name="Tang B."/>
            <person name="Chang J."/>
            <person name="Zhang L."/>
            <person name="Yang H."/>
        </authorList>
    </citation>
    <scope>NUCLEOTIDE SEQUENCE [LARGE SCALE GENOMIC DNA]</scope>
    <source>
        <strain evidence="11 12">NBRC 110486</strain>
    </source>
</reference>
<name>A0A2U8FUD3_9BURK</name>
<keyword evidence="3 8" id="KW-0132">Cell division</keyword>
<dbReference type="OrthoDB" id="5298556at2"/>
<evidence type="ECO:0000256" key="6">
    <source>
        <dbReference type="ARBA" id="ARBA00023136"/>
    </source>
</evidence>
<evidence type="ECO:0000256" key="7">
    <source>
        <dbReference type="ARBA" id="ARBA00023306"/>
    </source>
</evidence>
<evidence type="ECO:0000313" key="12">
    <source>
        <dbReference type="Proteomes" id="UP000244892"/>
    </source>
</evidence>
<dbReference type="InterPro" id="IPR011922">
    <property type="entry name" value="Cell_div_FtsL"/>
</dbReference>
<comment type="function">
    <text evidence="8">Essential cell division protein. May link together the upstream cell division proteins, which are predominantly cytoplasmic, with the downstream cell division proteins, which are predominantly periplasmic.</text>
</comment>
<keyword evidence="12" id="KW-1185">Reference proteome</keyword>
<keyword evidence="7 8" id="KW-0131">Cell cycle</keyword>
<dbReference type="Proteomes" id="UP000244892">
    <property type="component" value="Chromosome"/>
</dbReference>
<keyword evidence="6 8" id="KW-0472">Membrane</keyword>
<gene>
    <name evidence="8 11" type="primary">ftsL</name>
    <name evidence="11" type="ORF">DEH84_15445</name>
</gene>
<dbReference type="GO" id="GO:0032153">
    <property type="term" value="C:cell division site"/>
    <property type="evidence" value="ECO:0007669"/>
    <property type="project" value="UniProtKB-UniRule"/>
</dbReference>
<feature type="coiled-coil region" evidence="10">
    <location>
        <begin position="26"/>
        <end position="53"/>
    </location>
</feature>
<dbReference type="PANTHER" id="PTHR37479">
    <property type="entry name" value="CELL DIVISION PROTEIN FTSL"/>
    <property type="match status" value="1"/>
</dbReference>
<comment type="similarity">
    <text evidence="8">Belongs to the FtsL family.</text>
</comment>
<keyword evidence="10" id="KW-0175">Coiled coil</keyword>
<dbReference type="GO" id="GO:0005886">
    <property type="term" value="C:plasma membrane"/>
    <property type="evidence" value="ECO:0007669"/>
    <property type="project" value="UniProtKB-SubCell"/>
</dbReference>
<dbReference type="PANTHER" id="PTHR37479:SF1">
    <property type="entry name" value="CELL DIVISION PROTEIN FTSL"/>
    <property type="match status" value="1"/>
</dbReference>
<dbReference type="GO" id="GO:0043093">
    <property type="term" value="P:FtsZ-dependent cytokinesis"/>
    <property type="evidence" value="ECO:0007669"/>
    <property type="project" value="UniProtKB-UniRule"/>
</dbReference>
<evidence type="ECO:0000256" key="4">
    <source>
        <dbReference type="ARBA" id="ARBA00022692"/>
    </source>
</evidence>
<keyword evidence="5 8" id="KW-1133">Transmembrane helix</keyword>
<dbReference type="EMBL" id="CP029210">
    <property type="protein sequence ID" value="AWI54663.1"/>
    <property type="molecule type" value="Genomic_DNA"/>
</dbReference>
<keyword evidence="8" id="KW-0997">Cell inner membrane</keyword>
<evidence type="ECO:0000256" key="9">
    <source>
        <dbReference type="NCBIfam" id="TIGR02209"/>
    </source>
</evidence>
<evidence type="ECO:0000256" key="3">
    <source>
        <dbReference type="ARBA" id="ARBA00022618"/>
    </source>
</evidence>
<dbReference type="AlphaFoldDB" id="A0A2U8FUD3"/>
<evidence type="ECO:0000313" key="11">
    <source>
        <dbReference type="EMBL" id="AWI54663.1"/>
    </source>
</evidence>
<evidence type="ECO:0000256" key="10">
    <source>
        <dbReference type="SAM" id="Coils"/>
    </source>
</evidence>
<dbReference type="NCBIfam" id="TIGR02209">
    <property type="entry name" value="ftsL_broad"/>
    <property type="match status" value="1"/>
</dbReference>
<evidence type="ECO:0000256" key="8">
    <source>
        <dbReference type="HAMAP-Rule" id="MF_00910"/>
    </source>
</evidence>
<evidence type="ECO:0000256" key="2">
    <source>
        <dbReference type="ARBA" id="ARBA00022475"/>
    </source>
</evidence>
<dbReference type="RefSeq" id="WP_109037654.1">
    <property type="nucleotide sequence ID" value="NZ_CP029210.1"/>
</dbReference>
<comment type="subunit">
    <text evidence="8">Part of a complex composed of FtsB, FtsL and FtsQ.</text>
</comment>
<sequence length="96" mass="10740">MVRLNIVLAILLLASCVWLIRSSNDARRLFADLEKAKAQSHELQIDYERLQLDKRAQATPLRVEKLAREKLKMFNNNPAVTHYVATGAPAASGAQP</sequence>
<evidence type="ECO:0000256" key="5">
    <source>
        <dbReference type="ARBA" id="ARBA00022989"/>
    </source>
</evidence>
<proteinExistence type="inferred from homology"/>
<dbReference type="HAMAP" id="MF_00910">
    <property type="entry name" value="FtsL"/>
    <property type="match status" value="1"/>
</dbReference>
<protein>
    <recommendedName>
        <fullName evidence="8 9">Cell division protein FtsL</fullName>
    </recommendedName>
</protein>
<dbReference type="KEGG" id="aon:DEH84_15445"/>
<keyword evidence="2 8" id="KW-1003">Cell membrane</keyword>